<protein>
    <submittedName>
        <fullName evidence="3">Kinase A anchor protein</fullName>
    </submittedName>
</protein>
<dbReference type="Proteomes" id="UP001174691">
    <property type="component" value="Unassembled WGS sequence"/>
</dbReference>
<keyword evidence="4" id="KW-1185">Reference proteome</keyword>
<dbReference type="Gene3D" id="3.90.1140.10">
    <property type="entry name" value="Cyclic phosphodiesterase"/>
    <property type="match status" value="1"/>
</dbReference>
<dbReference type="GO" id="GO:0006355">
    <property type="term" value="P:regulation of DNA-templated transcription"/>
    <property type="evidence" value="ECO:0007669"/>
    <property type="project" value="TreeGrafter"/>
</dbReference>
<dbReference type="GO" id="GO:0005634">
    <property type="term" value="C:nucleus"/>
    <property type="evidence" value="ECO:0007669"/>
    <property type="project" value="TreeGrafter"/>
</dbReference>
<feature type="region of interest" description="Disordered" evidence="1">
    <location>
        <begin position="204"/>
        <end position="223"/>
    </location>
</feature>
<dbReference type="Pfam" id="PF10469">
    <property type="entry name" value="AKAP7_NLS"/>
    <property type="match status" value="1"/>
</dbReference>
<dbReference type="PANTHER" id="PTHR13360">
    <property type="entry name" value="ACTIVATING SIGNAL COINTEGRATOR 1 COMPLEX SUBUNIT 1"/>
    <property type="match status" value="1"/>
</dbReference>
<dbReference type="GO" id="GO:0016301">
    <property type="term" value="F:kinase activity"/>
    <property type="evidence" value="ECO:0007669"/>
    <property type="project" value="UniProtKB-KW"/>
</dbReference>
<evidence type="ECO:0000256" key="1">
    <source>
        <dbReference type="SAM" id="MobiDB-lite"/>
    </source>
</evidence>
<accession>A0AA38W3W6</accession>
<dbReference type="InterPro" id="IPR019510">
    <property type="entry name" value="AKAP7-like_phosphoesterase"/>
</dbReference>
<dbReference type="PANTHER" id="PTHR13360:SF1">
    <property type="entry name" value="ACTIVATING SIGNAL COINTEGRATOR 1 COMPLEX SUBUNIT 1"/>
    <property type="match status" value="1"/>
</dbReference>
<evidence type="ECO:0000259" key="2">
    <source>
        <dbReference type="Pfam" id="PF10469"/>
    </source>
</evidence>
<dbReference type="InterPro" id="IPR009210">
    <property type="entry name" value="ASCC1"/>
</dbReference>
<organism evidence="3 4">
    <name type="scientific">Coniochaeta hoffmannii</name>
    <dbReference type="NCBI Taxonomy" id="91930"/>
    <lineage>
        <taxon>Eukaryota</taxon>
        <taxon>Fungi</taxon>
        <taxon>Dikarya</taxon>
        <taxon>Ascomycota</taxon>
        <taxon>Pezizomycotina</taxon>
        <taxon>Sordariomycetes</taxon>
        <taxon>Sordariomycetidae</taxon>
        <taxon>Coniochaetales</taxon>
        <taxon>Coniochaetaceae</taxon>
        <taxon>Coniochaeta</taxon>
    </lineage>
</organism>
<gene>
    <name evidence="3" type="ORF">NKR19_g868</name>
</gene>
<dbReference type="AlphaFoldDB" id="A0AA38W3W6"/>
<feature type="domain" description="A-kinase anchor protein 7-like phosphoesterase" evidence="2">
    <location>
        <begin position="7"/>
        <end position="260"/>
    </location>
</feature>
<name>A0AA38W3W6_9PEZI</name>
<keyword evidence="3" id="KW-0418">Kinase</keyword>
<sequence length="280" mass="30197">MPPKPFPTHFLCIPLVNATSRVQLSQSLASFSADVTAPDSFGLPQDAIRPVGTIHLTLGVCSFPKSEGLDRATELLKSLRLRGILDSARQQVAARTLPGDVPSVQEAYGKCPGQETDGKVSAQQAAAKEEGPQPLLITLRGLVSMQAPSKASVLYAQPLDEQGVLQLFCEKLRGVFVDEGLMQDEGRPLLLHATVANTIYVKNAPGEGGGNRGGSKAKRGRRGEKLTFDARPIMDRYEDQIWLKDFPVEKIALCRMGAKKVEVDGVVVDEAYEAVAEVGF</sequence>
<proteinExistence type="predicted"/>
<dbReference type="GO" id="GO:0006307">
    <property type="term" value="P:DNA alkylation repair"/>
    <property type="evidence" value="ECO:0007669"/>
    <property type="project" value="InterPro"/>
</dbReference>
<comment type="caution">
    <text evidence="3">The sequence shown here is derived from an EMBL/GenBank/DDBJ whole genome shotgun (WGS) entry which is preliminary data.</text>
</comment>
<evidence type="ECO:0000313" key="4">
    <source>
        <dbReference type="Proteomes" id="UP001174691"/>
    </source>
</evidence>
<reference evidence="3" key="1">
    <citation type="submission" date="2022-07" db="EMBL/GenBank/DDBJ databases">
        <title>Fungi with potential for degradation of polypropylene.</title>
        <authorList>
            <person name="Gostincar C."/>
        </authorList>
    </citation>
    <scope>NUCLEOTIDE SEQUENCE</scope>
    <source>
        <strain evidence="3">EXF-13287</strain>
    </source>
</reference>
<evidence type="ECO:0000313" key="3">
    <source>
        <dbReference type="EMBL" id="KAJ9165050.1"/>
    </source>
</evidence>
<dbReference type="EMBL" id="JANBVN010000007">
    <property type="protein sequence ID" value="KAJ9165050.1"/>
    <property type="molecule type" value="Genomic_DNA"/>
</dbReference>
<keyword evidence="3" id="KW-0808">Transferase</keyword>